<gene>
    <name evidence="1" type="ORF">NM688_g1647</name>
</gene>
<protein>
    <submittedName>
        <fullName evidence="1">Uncharacterized protein</fullName>
    </submittedName>
</protein>
<sequence>MHLSPVDTALNMQLTPMDADLHTYGFPAGYFIIRNVATNKLLDVEAGRTEDGTPIILYNETETSLVEDMRSPGSNNQASLLQSNGVFFIDTSGALCSRSSGHAIDIQIERMELRHRRPVSHPFPNAYSHPLPRFSYDAATRHIVVTFAYDPSYPTSAREEAASAWKDKVYLMTSIPMRKPWTIMNDASELLTSAISAPFTLLSGRSGSLAKPDEVFDSGDIDLREDEILEQDRSEEGEVDDSPDKHREVRVIGTSKEDEQSIGEKAKARRQWVVVPLRTTRRITGHTDATFGQHHLHSDLNAYRDEERVGSVGLPGKPHADEWLKKYGPQIDQPFSGPLSFSHLTYSRCLEDASATFDIAVLGMPFDTAVTYRSGARFGPYAIRSGSRRQRETRGYTLSWKNNPYALGSRIIDCGDVPVSPFDNALAVDQMEVAYSSLLARPVVDQTGDAFTVAPHLAKDGKAHPRIVTLGGDHTIVLPILRSLNKVYGPVSVIHFDAHLDTWPAYPGQSSEQSRVTHGTFFYLAHEEKLMTNTSVHAGIRCKLTGVEDLTNDENVGFQLISTDDIDDYGVNQIIRRIRERIGDSPVYLSLDIDVIDPGLAPATGAPEAGGWTTREVKRIIRGLAGLNFVGADIVEVAPAYDNAEITGIAAADLVHDFLSMFLTKEPPKPHKGWVPSRDEL</sequence>
<evidence type="ECO:0000313" key="1">
    <source>
        <dbReference type="EMBL" id="KAJ3557113.1"/>
    </source>
</evidence>
<reference evidence="1" key="1">
    <citation type="submission" date="2022-07" db="EMBL/GenBank/DDBJ databases">
        <title>Genome Sequence of Phlebia brevispora.</title>
        <authorList>
            <person name="Buettner E."/>
        </authorList>
    </citation>
    <scope>NUCLEOTIDE SEQUENCE</scope>
    <source>
        <strain evidence="1">MPL23</strain>
    </source>
</reference>
<dbReference type="EMBL" id="JANHOG010000183">
    <property type="protein sequence ID" value="KAJ3557113.1"/>
    <property type="molecule type" value="Genomic_DNA"/>
</dbReference>
<name>A0ACC1TAX1_9APHY</name>
<comment type="caution">
    <text evidence="1">The sequence shown here is derived from an EMBL/GenBank/DDBJ whole genome shotgun (WGS) entry which is preliminary data.</text>
</comment>
<evidence type="ECO:0000313" key="2">
    <source>
        <dbReference type="Proteomes" id="UP001148662"/>
    </source>
</evidence>
<proteinExistence type="predicted"/>
<accession>A0ACC1TAX1</accession>
<keyword evidence="2" id="KW-1185">Reference proteome</keyword>
<dbReference type="Proteomes" id="UP001148662">
    <property type="component" value="Unassembled WGS sequence"/>
</dbReference>
<organism evidence="1 2">
    <name type="scientific">Phlebia brevispora</name>
    <dbReference type="NCBI Taxonomy" id="194682"/>
    <lineage>
        <taxon>Eukaryota</taxon>
        <taxon>Fungi</taxon>
        <taxon>Dikarya</taxon>
        <taxon>Basidiomycota</taxon>
        <taxon>Agaricomycotina</taxon>
        <taxon>Agaricomycetes</taxon>
        <taxon>Polyporales</taxon>
        <taxon>Meruliaceae</taxon>
        <taxon>Phlebia</taxon>
    </lineage>
</organism>